<comment type="function">
    <text evidence="2">Antitoxin component of a type II toxin-antitoxin (TA) system.</text>
</comment>
<comment type="similarity">
    <text evidence="1 2">Belongs to the phD/YefM antitoxin family.</text>
</comment>
<comment type="caution">
    <text evidence="3">The sequence shown here is derived from an EMBL/GenBank/DDBJ whole genome shotgun (WGS) entry which is preliminary data.</text>
</comment>
<evidence type="ECO:0000256" key="2">
    <source>
        <dbReference type="RuleBase" id="RU362080"/>
    </source>
</evidence>
<dbReference type="Pfam" id="PF02604">
    <property type="entry name" value="PhdYeFM_antitox"/>
    <property type="match status" value="1"/>
</dbReference>
<reference evidence="3" key="1">
    <citation type="submission" date="2020-10" db="EMBL/GenBank/DDBJ databases">
        <title>Genomic Encyclopedia of Type Strains, Phase IV (KMG-IV): sequencing the most valuable type-strain genomes for metagenomic binning, comparative biology and taxonomic classification.</title>
        <authorList>
            <person name="Goeker M."/>
        </authorList>
    </citation>
    <scope>NUCLEOTIDE SEQUENCE</scope>
    <source>
        <strain evidence="3">DSM 13886</strain>
    </source>
</reference>
<gene>
    <name evidence="3" type="ORF">H4683_002327</name>
</gene>
<keyword evidence="4" id="KW-1185">Reference proteome</keyword>
<protein>
    <recommendedName>
        <fullName evidence="2">Antitoxin</fullName>
    </recommendedName>
</protein>
<proteinExistence type="inferred from homology"/>
<sequence length="83" mass="9507">MKNINATNARKDLFNLIRETNESSTPIEINSKNGDAILVSKSDWESIHETLYIYSVPDLTESILQDEASDEYIDSKDIKWDTL</sequence>
<dbReference type="SUPFAM" id="SSF143120">
    <property type="entry name" value="YefM-like"/>
    <property type="match status" value="1"/>
</dbReference>
<name>A0A927MLP8_9BACL</name>
<dbReference type="InterPro" id="IPR006442">
    <property type="entry name" value="Antitoxin_Phd/YefM"/>
</dbReference>
<organism evidence="3 4">
    <name type="scientific">Sporosarcina limicola</name>
    <dbReference type="NCBI Taxonomy" id="34101"/>
    <lineage>
        <taxon>Bacteria</taxon>
        <taxon>Bacillati</taxon>
        <taxon>Bacillota</taxon>
        <taxon>Bacilli</taxon>
        <taxon>Bacillales</taxon>
        <taxon>Caryophanaceae</taxon>
        <taxon>Sporosarcina</taxon>
    </lineage>
</organism>
<dbReference type="RefSeq" id="WP_192598967.1">
    <property type="nucleotide sequence ID" value="NZ_JADBEL010000012.1"/>
</dbReference>
<dbReference type="Proteomes" id="UP000658225">
    <property type="component" value="Unassembled WGS sequence"/>
</dbReference>
<evidence type="ECO:0000313" key="4">
    <source>
        <dbReference type="Proteomes" id="UP000658225"/>
    </source>
</evidence>
<dbReference type="AlphaFoldDB" id="A0A927MLP8"/>
<dbReference type="NCBIfam" id="TIGR01552">
    <property type="entry name" value="phd_fam"/>
    <property type="match status" value="1"/>
</dbReference>
<accession>A0A927MLP8</accession>
<dbReference type="InterPro" id="IPR036165">
    <property type="entry name" value="YefM-like_sf"/>
</dbReference>
<dbReference type="Gene3D" id="3.40.1620.10">
    <property type="entry name" value="YefM-like domain"/>
    <property type="match status" value="1"/>
</dbReference>
<evidence type="ECO:0000256" key="1">
    <source>
        <dbReference type="ARBA" id="ARBA00009981"/>
    </source>
</evidence>
<evidence type="ECO:0000313" key="3">
    <source>
        <dbReference type="EMBL" id="MBE1555222.1"/>
    </source>
</evidence>
<dbReference type="EMBL" id="JADBEL010000012">
    <property type="protein sequence ID" value="MBE1555222.1"/>
    <property type="molecule type" value="Genomic_DNA"/>
</dbReference>